<evidence type="ECO:0000313" key="9">
    <source>
        <dbReference type="Proteomes" id="UP000029981"/>
    </source>
</evidence>
<evidence type="ECO:0000256" key="4">
    <source>
        <dbReference type="ARBA" id="ARBA00022729"/>
    </source>
</evidence>
<keyword evidence="5" id="KW-0325">Glycoprotein</keyword>
<keyword evidence="7" id="KW-1133">Transmembrane helix</keyword>
<keyword evidence="6" id="KW-0379">Hydroxylation</keyword>
<evidence type="ECO:0000256" key="3">
    <source>
        <dbReference type="ARBA" id="ARBA00022525"/>
    </source>
</evidence>
<evidence type="ECO:0000256" key="6">
    <source>
        <dbReference type="ARBA" id="ARBA00023278"/>
    </source>
</evidence>
<reference evidence="8 9" key="2">
    <citation type="journal article" date="2009" name="PLoS ONE">
        <title>An integrated genetic and cytogenetic map of the cucumber genome.</title>
        <authorList>
            <person name="Ren Y."/>
            <person name="Zhang Z."/>
            <person name="Liu J."/>
            <person name="Staub J.E."/>
            <person name="Han Y."/>
            <person name="Cheng Z."/>
            <person name="Li X."/>
            <person name="Lu J."/>
            <person name="Miao H."/>
            <person name="Kang H."/>
            <person name="Xie B."/>
            <person name="Gu X."/>
            <person name="Wang X."/>
            <person name="Du Y."/>
            <person name="Jin W."/>
            <person name="Huang S."/>
        </authorList>
    </citation>
    <scope>NUCLEOTIDE SEQUENCE [LARGE SCALE GENOMIC DNA]</scope>
    <source>
        <strain evidence="9">cv. 9930</strain>
    </source>
</reference>
<evidence type="ECO:0000313" key="8">
    <source>
        <dbReference type="EMBL" id="KGN49287.1"/>
    </source>
</evidence>
<keyword evidence="7" id="KW-0812">Transmembrane</keyword>
<accession>A0A0A0KLM5</accession>
<evidence type="ECO:0000256" key="1">
    <source>
        <dbReference type="ARBA" id="ARBA00004239"/>
    </source>
</evidence>
<dbReference type="GO" id="GO:0005576">
    <property type="term" value="C:extracellular region"/>
    <property type="evidence" value="ECO:0007669"/>
    <property type="project" value="UniProtKB-SubCell"/>
</dbReference>
<reference evidence="8 9" key="3">
    <citation type="journal article" date="2010" name="BMC Genomics">
        <title>Transcriptome sequencing and comparative analysis of cucumber flowers with different sex types.</title>
        <authorList>
            <person name="Guo S."/>
            <person name="Zheng Y."/>
            <person name="Joung J.G."/>
            <person name="Liu S."/>
            <person name="Zhang Z."/>
            <person name="Crasta O.R."/>
            <person name="Sobral B.W."/>
            <person name="Xu Y."/>
            <person name="Huang S."/>
            <person name="Fei Z."/>
        </authorList>
    </citation>
    <scope>NUCLEOTIDE SEQUENCE [LARGE SCALE GENOMIC DNA]</scope>
    <source>
        <strain evidence="9">cv. 9930</strain>
    </source>
</reference>
<protein>
    <submittedName>
        <fullName evidence="8">Uncharacterized protein</fullName>
    </submittedName>
</protein>
<feature type="transmembrane region" description="Helical" evidence="7">
    <location>
        <begin position="49"/>
        <end position="65"/>
    </location>
</feature>
<comment type="similarity">
    <text evidence="2">Belongs to the CLV3/ESR signal peptide family.</text>
</comment>
<dbReference type="AlphaFoldDB" id="A0A0A0KLM5"/>
<dbReference type="EMBL" id="CM002927">
    <property type="protein sequence ID" value="KGN49287.1"/>
    <property type="molecule type" value="Genomic_DNA"/>
</dbReference>
<evidence type="ECO:0000256" key="7">
    <source>
        <dbReference type="SAM" id="Phobius"/>
    </source>
</evidence>
<dbReference type="PANTHER" id="PTHR33869:SF24">
    <property type="entry name" value="CLAVATA3_ESR (CLE)-RELATED PROTEIN 33"/>
    <property type="match status" value="1"/>
</dbReference>
<keyword evidence="4" id="KW-0732">Signal</keyword>
<dbReference type="Gramene" id="KGN49287">
    <property type="protein sequence ID" value="KGN49287"/>
    <property type="gene ID" value="Csa_6G518910"/>
</dbReference>
<keyword evidence="3" id="KW-0964">Secreted</keyword>
<keyword evidence="7" id="KW-0472">Membrane</keyword>
<evidence type="ECO:0000256" key="5">
    <source>
        <dbReference type="ARBA" id="ARBA00023180"/>
    </source>
</evidence>
<sequence>MVSALKYYKNLPHLNTLLLNTSLRKLLLIDIQIQIQLPLILITSNMAKYFRLWVCLILLASYYFAASNSRLLQSADFEAKSYKPALLGSKHNFQLALVAVVEDFGTIHQREAARQSPGGPDPHHH</sequence>
<name>A0A0A0KLM5_CUCSA</name>
<reference evidence="8 9" key="1">
    <citation type="journal article" date="2009" name="Nat. Genet.">
        <title>The genome of the cucumber, Cucumis sativus L.</title>
        <authorList>
            <person name="Huang S."/>
            <person name="Li R."/>
            <person name="Zhang Z."/>
            <person name="Li L."/>
            <person name="Gu X."/>
            <person name="Fan W."/>
            <person name="Lucas W.J."/>
            <person name="Wang X."/>
            <person name="Xie B."/>
            <person name="Ni P."/>
            <person name="Ren Y."/>
            <person name="Zhu H."/>
            <person name="Li J."/>
            <person name="Lin K."/>
            <person name="Jin W."/>
            <person name="Fei Z."/>
            <person name="Li G."/>
            <person name="Staub J."/>
            <person name="Kilian A."/>
            <person name="van der Vossen E.A."/>
            <person name="Wu Y."/>
            <person name="Guo J."/>
            <person name="He J."/>
            <person name="Jia Z."/>
            <person name="Ren Y."/>
            <person name="Tian G."/>
            <person name="Lu Y."/>
            <person name="Ruan J."/>
            <person name="Qian W."/>
            <person name="Wang M."/>
            <person name="Huang Q."/>
            <person name="Li B."/>
            <person name="Xuan Z."/>
            <person name="Cao J."/>
            <person name="Asan"/>
            <person name="Wu Z."/>
            <person name="Zhang J."/>
            <person name="Cai Q."/>
            <person name="Bai Y."/>
            <person name="Zhao B."/>
            <person name="Han Y."/>
            <person name="Li Y."/>
            <person name="Li X."/>
            <person name="Wang S."/>
            <person name="Shi Q."/>
            <person name="Liu S."/>
            <person name="Cho W.K."/>
            <person name="Kim J.Y."/>
            <person name="Xu Y."/>
            <person name="Heller-Uszynska K."/>
            <person name="Miao H."/>
            <person name="Cheng Z."/>
            <person name="Zhang S."/>
            <person name="Wu J."/>
            <person name="Yang Y."/>
            <person name="Kang H."/>
            <person name="Li M."/>
            <person name="Liang H."/>
            <person name="Ren X."/>
            <person name="Shi Z."/>
            <person name="Wen M."/>
            <person name="Jian M."/>
            <person name="Yang H."/>
            <person name="Zhang G."/>
            <person name="Yang Z."/>
            <person name="Chen R."/>
            <person name="Liu S."/>
            <person name="Li J."/>
            <person name="Ma L."/>
            <person name="Liu H."/>
            <person name="Zhou Y."/>
            <person name="Zhao J."/>
            <person name="Fang X."/>
            <person name="Li G."/>
            <person name="Fang L."/>
            <person name="Li Y."/>
            <person name="Liu D."/>
            <person name="Zheng H."/>
            <person name="Zhang Y."/>
            <person name="Qin N."/>
            <person name="Li Z."/>
            <person name="Yang G."/>
            <person name="Yang S."/>
            <person name="Bolund L."/>
            <person name="Kristiansen K."/>
            <person name="Zheng H."/>
            <person name="Li S."/>
            <person name="Zhang X."/>
            <person name="Yang H."/>
            <person name="Wang J."/>
            <person name="Sun R."/>
            <person name="Zhang B."/>
            <person name="Jiang S."/>
            <person name="Wang J."/>
            <person name="Du Y."/>
            <person name="Li S."/>
        </authorList>
    </citation>
    <scope>NUCLEOTIDE SEQUENCE [LARGE SCALE GENOMIC DNA]</scope>
    <source>
        <strain evidence="9">cv. 9930</strain>
    </source>
</reference>
<comment type="subcellular location">
    <subcellularLocation>
        <location evidence="1">Secreted</location>
        <location evidence="1">Extracellular space</location>
    </subcellularLocation>
</comment>
<keyword evidence="9" id="KW-1185">Reference proteome</keyword>
<reference evidence="8 9" key="4">
    <citation type="journal article" date="2011" name="BMC Genomics">
        <title>RNA-Seq improves annotation of protein-coding genes in the cucumber genome.</title>
        <authorList>
            <person name="Li Z."/>
            <person name="Zhang Z."/>
            <person name="Yan P."/>
            <person name="Huang S."/>
            <person name="Fei Z."/>
            <person name="Lin K."/>
        </authorList>
    </citation>
    <scope>NUCLEOTIDE SEQUENCE [LARGE SCALE GENOMIC DNA]</scope>
    <source>
        <strain evidence="9">cv. 9930</strain>
    </source>
</reference>
<evidence type="ECO:0000256" key="2">
    <source>
        <dbReference type="ARBA" id="ARBA00005416"/>
    </source>
</evidence>
<dbReference type="PANTHER" id="PTHR33869">
    <property type="entry name" value="CLAVATA3/ESR (CLE)-RELATED PROTEIN 3"/>
    <property type="match status" value="1"/>
</dbReference>
<dbReference type="GO" id="GO:0033612">
    <property type="term" value="F:receptor serine/threonine kinase binding"/>
    <property type="evidence" value="ECO:0000318"/>
    <property type="project" value="GO_Central"/>
</dbReference>
<dbReference type="Proteomes" id="UP000029981">
    <property type="component" value="Chromosome 6"/>
</dbReference>
<gene>
    <name evidence="8" type="ORF">Csa_6G518910</name>
</gene>
<organism evidence="8 9">
    <name type="scientific">Cucumis sativus</name>
    <name type="common">Cucumber</name>
    <dbReference type="NCBI Taxonomy" id="3659"/>
    <lineage>
        <taxon>Eukaryota</taxon>
        <taxon>Viridiplantae</taxon>
        <taxon>Streptophyta</taxon>
        <taxon>Embryophyta</taxon>
        <taxon>Tracheophyta</taxon>
        <taxon>Spermatophyta</taxon>
        <taxon>Magnoliopsida</taxon>
        <taxon>eudicotyledons</taxon>
        <taxon>Gunneridae</taxon>
        <taxon>Pentapetalae</taxon>
        <taxon>rosids</taxon>
        <taxon>fabids</taxon>
        <taxon>Cucurbitales</taxon>
        <taxon>Cucurbitaceae</taxon>
        <taxon>Benincaseae</taxon>
        <taxon>Cucumis</taxon>
    </lineage>
</organism>
<dbReference type="InterPro" id="IPR039616">
    <property type="entry name" value="CLE1-4"/>
</dbReference>
<proteinExistence type="inferred from homology"/>